<accession>A0A1S3BTR4</accession>
<keyword evidence="4" id="KW-0963">Cytoplasm</keyword>
<dbReference type="GO" id="GO:0005737">
    <property type="term" value="C:cytoplasm"/>
    <property type="evidence" value="ECO:0007669"/>
    <property type="project" value="UniProtKB-SubCell"/>
</dbReference>
<evidence type="ECO:0000256" key="1">
    <source>
        <dbReference type="ARBA" id="ARBA00004123"/>
    </source>
</evidence>
<dbReference type="GO" id="GO:0032039">
    <property type="term" value="C:integrator complex"/>
    <property type="evidence" value="ECO:0007669"/>
    <property type="project" value="InterPro"/>
</dbReference>
<dbReference type="Proteomes" id="UP001652600">
    <property type="component" value="Chromosome 10"/>
</dbReference>
<dbReference type="Pfam" id="PF16661">
    <property type="entry name" value="Lactamase_B_6"/>
    <property type="match status" value="1"/>
</dbReference>
<comment type="similarity">
    <text evidence="3">Belongs to the metallo-beta-lactamase superfamily. RNA-metabolizing metallo-beta-lactamase-like family. INTS9 subfamily.</text>
</comment>
<name>A0A1S3BTR4_CUCME</name>
<organism evidence="7 8">
    <name type="scientific">Cucumis melo</name>
    <name type="common">Muskmelon</name>
    <dbReference type="NCBI Taxonomy" id="3656"/>
    <lineage>
        <taxon>Eukaryota</taxon>
        <taxon>Viridiplantae</taxon>
        <taxon>Streptophyta</taxon>
        <taxon>Embryophyta</taxon>
        <taxon>Tracheophyta</taxon>
        <taxon>Spermatophyta</taxon>
        <taxon>Magnoliopsida</taxon>
        <taxon>eudicotyledons</taxon>
        <taxon>Gunneridae</taxon>
        <taxon>Pentapetalae</taxon>
        <taxon>rosids</taxon>
        <taxon>fabids</taxon>
        <taxon>Cucurbitales</taxon>
        <taxon>Cucurbitaceae</taxon>
        <taxon>Benincaseae</taxon>
        <taxon>Cucumis</taxon>
    </lineage>
</organism>
<reference evidence="8" key="1">
    <citation type="submission" date="2025-08" db="UniProtKB">
        <authorList>
            <consortium name="RefSeq"/>
        </authorList>
    </citation>
    <scope>IDENTIFICATION</scope>
    <source>
        <tissue evidence="8">Stem</tissue>
    </source>
</reference>
<gene>
    <name evidence="8" type="primary">LOC103493437</name>
</gene>
<dbReference type="SMART" id="SM01027">
    <property type="entry name" value="Beta-Casp"/>
    <property type="match status" value="1"/>
</dbReference>
<dbReference type="SUPFAM" id="SSF56281">
    <property type="entry name" value="Metallo-hydrolase/oxidoreductase"/>
    <property type="match status" value="1"/>
</dbReference>
<dbReference type="Gene3D" id="3.60.15.10">
    <property type="entry name" value="Ribonuclease Z/Hydroxyacylglutathione hydrolase-like"/>
    <property type="match status" value="1"/>
</dbReference>
<evidence type="ECO:0000256" key="4">
    <source>
        <dbReference type="ARBA" id="ARBA00022490"/>
    </source>
</evidence>
<protein>
    <submittedName>
        <fullName evidence="8">Uncharacterized protein LOC103493437 isoform X2</fullName>
    </submittedName>
</protein>
<dbReference type="InterPro" id="IPR036866">
    <property type="entry name" value="RibonucZ/Hydroxyglut_hydro"/>
</dbReference>
<evidence type="ECO:0000313" key="8">
    <source>
        <dbReference type="RefSeq" id="XP_008452383.2"/>
    </source>
</evidence>
<dbReference type="InterPro" id="IPR027074">
    <property type="entry name" value="Integrator_9su"/>
</dbReference>
<dbReference type="Gene3D" id="3.40.50.10890">
    <property type="match status" value="1"/>
</dbReference>
<dbReference type="InterPro" id="IPR022712">
    <property type="entry name" value="Beta_Casp"/>
</dbReference>
<keyword evidence="5" id="KW-0539">Nucleus</keyword>
<dbReference type="InterPro" id="IPR001279">
    <property type="entry name" value="Metallo-B-lactamas"/>
</dbReference>
<comment type="subcellular location">
    <subcellularLocation>
        <location evidence="2">Cytoplasm</location>
    </subcellularLocation>
    <subcellularLocation>
        <location evidence="1">Nucleus</location>
    </subcellularLocation>
</comment>
<dbReference type="GO" id="GO:0034472">
    <property type="term" value="P:snRNA 3'-end processing"/>
    <property type="evidence" value="ECO:0007669"/>
    <property type="project" value="TreeGrafter"/>
</dbReference>
<dbReference type="PANTHER" id="PTHR46094">
    <property type="entry name" value="INTEGRATOR COMPLEX SUBUNIT 9"/>
    <property type="match status" value="1"/>
</dbReference>
<evidence type="ECO:0000313" key="7">
    <source>
        <dbReference type="Proteomes" id="UP001652600"/>
    </source>
</evidence>
<proteinExistence type="inferred from homology"/>
<evidence type="ECO:0000256" key="3">
    <source>
        <dbReference type="ARBA" id="ARBA00006861"/>
    </source>
</evidence>
<evidence type="ECO:0000256" key="2">
    <source>
        <dbReference type="ARBA" id="ARBA00004496"/>
    </source>
</evidence>
<feature type="domain" description="Beta-Casp" evidence="6">
    <location>
        <begin position="357"/>
        <end position="478"/>
    </location>
</feature>
<evidence type="ECO:0000256" key="5">
    <source>
        <dbReference type="ARBA" id="ARBA00023242"/>
    </source>
</evidence>
<keyword evidence="7" id="KW-1185">Reference proteome</keyword>
<dbReference type="PANTHER" id="PTHR46094:SF1">
    <property type="entry name" value="INTEGRATOR COMPLEX SUBUNIT 9"/>
    <property type="match status" value="1"/>
</dbReference>
<dbReference type="RefSeq" id="XP_008452383.2">
    <property type="nucleotide sequence ID" value="XM_008454161.3"/>
</dbReference>
<dbReference type="Pfam" id="PF10996">
    <property type="entry name" value="Beta-Casp"/>
    <property type="match status" value="1"/>
</dbReference>
<dbReference type="AlphaFoldDB" id="A0A1S3BTR4"/>
<sequence length="509" mass="57440">MEFTCLSKGGCFYLPPCHMLNVCGFRIQFDCPVDFSALPIFSPVPSDLDVLSDKELSSHLGHGSLDLDNVSEETEKPLDVGSLIKAEPCYKIIKNLWNPSFTNIVLISSPMGMLGLPFLTREKGFSAKIYATEATARLGKIMMDDLIAMHMEVKQFYGSEDDAISQWMGQEDLKLLHHKLREVTFGQNRADLSGWMPLYSAADVKDCMQKVETLRYGEETCYNGALVIKAFSSGLEIGSCNWTINCPKRDIAYISSSIFFSSNSMEFDYLALQMETIIYSDFSSLEFMNDVENDTRVPLIDNNLQPLGKEETLANLLSNAAETVEESEKLYFICSCAIQSVESGGSVLIPINRLGVNLQLLEQISASLDYSNLKVPIYFISSVAEELLTFVNAIPEWLCRRRQQKLFSGEPMFTFVELLKENKLHVVPAIHSPKLLINWQEPCIVFCPHWSLRLGPVVHLLRRWCGDPSSLLVLEKGLDVELALLPFKPMSMKVLQCSFQSGWRRYDRC</sequence>
<evidence type="ECO:0000259" key="6">
    <source>
        <dbReference type="SMART" id="SM01027"/>
    </source>
</evidence>
<dbReference type="GeneID" id="103493437"/>